<dbReference type="InterPro" id="IPR002123">
    <property type="entry name" value="Plipid/glycerol_acylTrfase"/>
</dbReference>
<keyword evidence="3" id="KW-0012">Acyltransferase</keyword>
<proteinExistence type="predicted"/>
<keyword evidence="1" id="KW-1133">Transmembrane helix</keyword>
<dbReference type="Proteomes" id="UP000189670">
    <property type="component" value="Unassembled WGS sequence"/>
</dbReference>
<dbReference type="GO" id="GO:0016020">
    <property type="term" value="C:membrane"/>
    <property type="evidence" value="ECO:0007669"/>
    <property type="project" value="TreeGrafter"/>
</dbReference>
<dbReference type="SMART" id="SM00563">
    <property type="entry name" value="PlsC"/>
    <property type="match status" value="1"/>
</dbReference>
<accession>A0A1V1PAX5</accession>
<dbReference type="EMBL" id="ATBP01000192">
    <property type="protein sequence ID" value="ETR72027.1"/>
    <property type="molecule type" value="Genomic_DNA"/>
</dbReference>
<feature type="domain" description="Phospholipid/glycerol acyltransferase" evidence="2">
    <location>
        <begin position="43"/>
        <end position="173"/>
    </location>
</feature>
<evidence type="ECO:0000313" key="3">
    <source>
        <dbReference type="EMBL" id="ETR72027.1"/>
    </source>
</evidence>
<keyword evidence="1" id="KW-0812">Transmembrane</keyword>
<dbReference type="AlphaFoldDB" id="A0A1V1PAX5"/>
<evidence type="ECO:0000256" key="1">
    <source>
        <dbReference type="SAM" id="Phobius"/>
    </source>
</evidence>
<dbReference type="CDD" id="cd07987">
    <property type="entry name" value="LPLAT_MGAT-like"/>
    <property type="match status" value="1"/>
</dbReference>
<name>A0A1V1PAX5_9BACT</name>
<comment type="caution">
    <text evidence="3">The sequence shown here is derived from an EMBL/GenBank/DDBJ whole genome shotgun (WGS) entry which is preliminary data.</text>
</comment>
<keyword evidence="3" id="KW-0808">Transferase</keyword>
<sequence length="282" mass="32393">MIDGYGFDPTYHEHAMKVLDFFANYYWRMDVEGIENIPDEGGAMIVMNHAGTIALDVLMIKQAIYRRSRTHRIAWALMADFLTWTPFVGDIYWRTGNVLASWVNAKRLLTEDQIIIVCPEGTKGVGKHFTRRYQLESFGTGGFARLAIHTNKPLIPTSVVGSEEIYPVVYKNHKLGELLGFPFLPLTFTFPLLGILGALPLPSKWIIRFDKPLYPTDYERKGSIEEKALEQQTRFVETLYPCDEKKKMIAATSREKAIVNDVVKIVKRNINILRNKRKTVFF</sequence>
<evidence type="ECO:0000313" key="4">
    <source>
        <dbReference type="Proteomes" id="UP000189670"/>
    </source>
</evidence>
<gene>
    <name evidence="3" type="ORF">OMM_02030</name>
</gene>
<organism evidence="3 4">
    <name type="scientific">Candidatus Magnetoglobus multicellularis str. Araruama</name>
    <dbReference type="NCBI Taxonomy" id="890399"/>
    <lineage>
        <taxon>Bacteria</taxon>
        <taxon>Pseudomonadati</taxon>
        <taxon>Thermodesulfobacteriota</taxon>
        <taxon>Desulfobacteria</taxon>
        <taxon>Desulfobacterales</taxon>
        <taxon>Desulfobacteraceae</taxon>
        <taxon>Candidatus Magnetoglobus</taxon>
    </lineage>
</organism>
<dbReference type="GO" id="GO:0016746">
    <property type="term" value="F:acyltransferase activity"/>
    <property type="evidence" value="ECO:0007669"/>
    <property type="project" value="UniProtKB-KW"/>
</dbReference>
<protein>
    <submittedName>
        <fullName evidence="3">Phospholipid/glycerol acyltransferase</fullName>
    </submittedName>
</protein>
<dbReference type="PANTHER" id="PTHR22753:SF14">
    <property type="entry name" value="MONOACYLGLYCEROL_DIACYLGLYCEROL O-ACYLTRANSFERASE"/>
    <property type="match status" value="1"/>
</dbReference>
<dbReference type="Pfam" id="PF01553">
    <property type="entry name" value="Acyltransferase"/>
    <property type="match status" value="1"/>
</dbReference>
<dbReference type="SUPFAM" id="SSF69593">
    <property type="entry name" value="Glycerol-3-phosphate (1)-acyltransferase"/>
    <property type="match status" value="1"/>
</dbReference>
<dbReference type="PANTHER" id="PTHR22753">
    <property type="entry name" value="TRANSMEMBRANE PROTEIN 68"/>
    <property type="match status" value="1"/>
</dbReference>
<reference evidence="4" key="1">
    <citation type="submission" date="2012-11" db="EMBL/GenBank/DDBJ databases">
        <authorList>
            <person name="Lucero-Rivera Y.E."/>
            <person name="Tovar-Ramirez D."/>
        </authorList>
    </citation>
    <scope>NUCLEOTIDE SEQUENCE [LARGE SCALE GENOMIC DNA]</scope>
    <source>
        <strain evidence="4">Araruama</strain>
    </source>
</reference>
<feature type="transmembrane region" description="Helical" evidence="1">
    <location>
        <begin position="179"/>
        <end position="201"/>
    </location>
</feature>
<keyword evidence="1" id="KW-0472">Membrane</keyword>
<evidence type="ECO:0000259" key="2">
    <source>
        <dbReference type="SMART" id="SM00563"/>
    </source>
</evidence>